<proteinExistence type="evidence at transcript level"/>
<evidence type="ECO:0000256" key="4">
    <source>
        <dbReference type="ARBA" id="ARBA00010218"/>
    </source>
</evidence>
<feature type="compositionally biased region" description="Acidic residues" evidence="10">
    <location>
        <begin position="229"/>
        <end position="249"/>
    </location>
</feature>
<keyword evidence="6" id="KW-0813">Transport</keyword>
<name>W5UJC3_ICTPU</name>
<sequence length="326" mass="37596">MDPGTTILRVKRKRGTDPADALLLACKRIRAESSAEQPEPEPEHARIENSVFKLVATVATQDAPVQRHVREALSRPRLAHALRPSHGTSNRIVGNLRSAKWSTRREERYRILSSHRAGLPAEPRKGREPAETDTEPRLGDVQVFDIVQEDVEEDEKDPEKNVKSDPEAILCNSVKMVREKLSVSTHGAGTEHREKEDDYVYDLYYQETATPGWIQDILSVRPYTDEGELVPEEVAWEEDVYEDEDDENAESNWRNDYPDEEDSDGEGNDYPDEEDSDGEGNEERYGGCWSEEHSYSRRSWECYQREVMKEFDENDDDEDREEYDSD</sequence>
<dbReference type="EMBL" id="JT412155">
    <property type="protein sequence ID" value="AHH39737.1"/>
    <property type="molecule type" value="mRNA"/>
</dbReference>
<evidence type="ECO:0000256" key="2">
    <source>
        <dbReference type="ARBA" id="ARBA00004123"/>
    </source>
</evidence>
<protein>
    <recommendedName>
        <fullName evidence="5">Probable RNA polymerase II nuclear localization protein SLC7A6OS</fullName>
    </recommendedName>
</protein>
<dbReference type="InterPro" id="IPR013883">
    <property type="entry name" value="TF_Iwr1_dom"/>
</dbReference>
<evidence type="ECO:0000256" key="7">
    <source>
        <dbReference type="ARBA" id="ARBA00022490"/>
    </source>
</evidence>
<keyword evidence="9" id="KW-0539">Nucleus</keyword>
<dbReference type="GO" id="GO:0005737">
    <property type="term" value="C:cytoplasm"/>
    <property type="evidence" value="ECO:0007669"/>
    <property type="project" value="UniProtKB-SubCell"/>
</dbReference>
<feature type="domain" description="Transcription factor Iwr1" evidence="11">
    <location>
        <begin position="197"/>
        <end position="261"/>
    </location>
</feature>
<comment type="subcellular location">
    <subcellularLocation>
        <location evidence="3">Cytoplasm</location>
    </subcellularLocation>
    <subcellularLocation>
        <location evidence="2">Nucleus</location>
    </subcellularLocation>
</comment>
<evidence type="ECO:0000256" key="9">
    <source>
        <dbReference type="ARBA" id="ARBA00023242"/>
    </source>
</evidence>
<evidence type="ECO:0000256" key="8">
    <source>
        <dbReference type="ARBA" id="ARBA00022927"/>
    </source>
</evidence>
<feature type="region of interest" description="Disordered" evidence="10">
    <location>
        <begin position="115"/>
        <end position="137"/>
    </location>
</feature>
<evidence type="ECO:0000256" key="3">
    <source>
        <dbReference type="ARBA" id="ARBA00004496"/>
    </source>
</evidence>
<dbReference type="AlphaFoldDB" id="W5UJC3"/>
<dbReference type="GO" id="GO:0032502">
    <property type="term" value="P:developmental process"/>
    <property type="evidence" value="ECO:0007669"/>
    <property type="project" value="TreeGrafter"/>
</dbReference>
<dbReference type="GO" id="GO:0015031">
    <property type="term" value="P:protein transport"/>
    <property type="evidence" value="ECO:0007669"/>
    <property type="project" value="UniProtKB-KW"/>
</dbReference>
<organism evidence="12">
    <name type="scientific">Ictalurus punctatus</name>
    <name type="common">Channel catfish</name>
    <name type="synonym">Silurus punctatus</name>
    <dbReference type="NCBI Taxonomy" id="7998"/>
    <lineage>
        <taxon>Eukaryota</taxon>
        <taxon>Metazoa</taxon>
        <taxon>Chordata</taxon>
        <taxon>Craniata</taxon>
        <taxon>Vertebrata</taxon>
        <taxon>Euteleostomi</taxon>
        <taxon>Actinopterygii</taxon>
        <taxon>Neopterygii</taxon>
        <taxon>Teleostei</taxon>
        <taxon>Ostariophysi</taxon>
        <taxon>Siluriformes</taxon>
        <taxon>Ictaluridae</taxon>
        <taxon>Ictalurus</taxon>
    </lineage>
</organism>
<keyword evidence="8" id="KW-0653">Protein transport</keyword>
<comment type="function">
    <text evidence="1">Directs RNA polymerase II nuclear import.</text>
</comment>
<feature type="compositionally biased region" description="Acidic residues" evidence="10">
    <location>
        <begin position="258"/>
        <end position="280"/>
    </location>
</feature>
<dbReference type="InterPro" id="IPR040218">
    <property type="entry name" value="SLC7A6OS"/>
</dbReference>
<dbReference type="PANTHER" id="PTHR31196:SF2">
    <property type="entry name" value="RNA POLYMERASE II NUCLEAR LOCALIZATION PROTEIN SLC7A6OS-RELATED"/>
    <property type="match status" value="1"/>
</dbReference>
<evidence type="ECO:0000256" key="6">
    <source>
        <dbReference type="ARBA" id="ARBA00022448"/>
    </source>
</evidence>
<evidence type="ECO:0000259" key="11">
    <source>
        <dbReference type="Pfam" id="PF08574"/>
    </source>
</evidence>
<evidence type="ECO:0000256" key="1">
    <source>
        <dbReference type="ARBA" id="ARBA00003202"/>
    </source>
</evidence>
<dbReference type="GO" id="GO:0005634">
    <property type="term" value="C:nucleus"/>
    <property type="evidence" value="ECO:0007669"/>
    <property type="project" value="UniProtKB-SubCell"/>
</dbReference>
<dbReference type="PANTHER" id="PTHR31196">
    <property type="entry name" value="RNA POLYMERASE II NUCLEAR LOCALIZATION PROTEIN SLC7A6OS-RELATED"/>
    <property type="match status" value="1"/>
</dbReference>
<accession>W5UJC3</accession>
<gene>
    <name evidence="12" type="primary">slc7a6os</name>
</gene>
<feature type="region of interest" description="Disordered" evidence="10">
    <location>
        <begin position="229"/>
        <end position="297"/>
    </location>
</feature>
<feature type="compositionally biased region" description="Basic and acidic residues" evidence="10">
    <location>
        <begin position="281"/>
        <end position="297"/>
    </location>
</feature>
<evidence type="ECO:0000313" key="12">
    <source>
        <dbReference type="EMBL" id="AHH39737.1"/>
    </source>
</evidence>
<dbReference type="Pfam" id="PF08574">
    <property type="entry name" value="Iwr1"/>
    <property type="match status" value="1"/>
</dbReference>
<reference evidence="12" key="1">
    <citation type="journal article" date="2012" name="BMC Genomics">
        <title>Efficient assembly and annotation of the transcriptome of catfish by RNA-Seq analysis of a doubled haploid homozygote.</title>
        <authorList>
            <person name="Liu S."/>
            <person name="Zhang Y."/>
            <person name="Zhou Z."/>
            <person name="Waldbieser G."/>
            <person name="Sun F."/>
            <person name="Lu J."/>
            <person name="Zhang J."/>
            <person name="Jiang Y."/>
            <person name="Zhang H."/>
            <person name="Wang X."/>
            <person name="Rajendran K.V."/>
            <person name="Khoo L."/>
            <person name="Kucuktas H."/>
            <person name="Peatman E."/>
            <person name="Liu Z."/>
        </authorList>
    </citation>
    <scope>NUCLEOTIDE SEQUENCE</scope>
    <source>
        <tissue evidence="12">Mixed</tissue>
    </source>
</reference>
<feature type="compositionally biased region" description="Basic and acidic residues" evidence="10">
    <location>
        <begin position="122"/>
        <end position="137"/>
    </location>
</feature>
<evidence type="ECO:0000256" key="10">
    <source>
        <dbReference type="SAM" id="MobiDB-lite"/>
    </source>
</evidence>
<comment type="similarity">
    <text evidence="4">Belongs to the IWR1/SLC7A6OS family.</text>
</comment>
<keyword evidence="7" id="KW-0963">Cytoplasm</keyword>
<evidence type="ECO:0000256" key="5">
    <source>
        <dbReference type="ARBA" id="ARBA00017036"/>
    </source>
</evidence>